<proteinExistence type="predicted"/>
<feature type="non-terminal residue" evidence="1">
    <location>
        <position position="1"/>
    </location>
</feature>
<keyword evidence="2" id="KW-1185">Reference proteome</keyword>
<evidence type="ECO:0008006" key="3">
    <source>
        <dbReference type="Google" id="ProtNLM"/>
    </source>
</evidence>
<evidence type="ECO:0000313" key="1">
    <source>
        <dbReference type="EMBL" id="TDC03308.1"/>
    </source>
</evidence>
<comment type="caution">
    <text evidence="1">The sequence shown here is derived from an EMBL/GenBank/DDBJ whole genome shotgun (WGS) entry which is preliminary data.</text>
</comment>
<sequence length="30" mass="3369">TLAWPPERNAPCWCGSGRKYKKCCGSPTDR</sequence>
<gene>
    <name evidence="1" type="ORF">E1284_38470</name>
</gene>
<dbReference type="AlphaFoldDB" id="A0A4R4N3L5"/>
<dbReference type="Proteomes" id="UP000295431">
    <property type="component" value="Unassembled WGS sequence"/>
</dbReference>
<dbReference type="Pfam" id="PF02810">
    <property type="entry name" value="SEC-C"/>
    <property type="match status" value="1"/>
</dbReference>
<name>A0A4R4N3L5_9ACTN</name>
<organism evidence="1 2">
    <name type="scientific">Actinomadura bangladeshensis</name>
    <dbReference type="NCBI Taxonomy" id="453573"/>
    <lineage>
        <taxon>Bacteria</taxon>
        <taxon>Bacillati</taxon>
        <taxon>Actinomycetota</taxon>
        <taxon>Actinomycetes</taxon>
        <taxon>Streptosporangiales</taxon>
        <taxon>Thermomonosporaceae</taxon>
        <taxon>Actinomadura</taxon>
    </lineage>
</organism>
<accession>A0A4R4N3L5</accession>
<dbReference type="SUPFAM" id="SSF103642">
    <property type="entry name" value="Sec-C motif"/>
    <property type="match status" value="1"/>
</dbReference>
<dbReference type="EMBL" id="SMJW01000396">
    <property type="protein sequence ID" value="TDC03308.1"/>
    <property type="molecule type" value="Genomic_DNA"/>
</dbReference>
<dbReference type="InterPro" id="IPR004027">
    <property type="entry name" value="SEC_C_motif"/>
</dbReference>
<dbReference type="RefSeq" id="WP_131945072.1">
    <property type="nucleotide sequence ID" value="NZ_SMJW01000396.1"/>
</dbReference>
<reference evidence="1 2" key="1">
    <citation type="submission" date="2019-03" db="EMBL/GenBank/DDBJ databases">
        <title>Draft genome sequences of novel Actinobacteria.</title>
        <authorList>
            <person name="Sahin N."/>
            <person name="Ay H."/>
            <person name="Saygin H."/>
        </authorList>
    </citation>
    <scope>NUCLEOTIDE SEQUENCE [LARGE SCALE GENOMIC DNA]</scope>
    <source>
        <strain evidence="1 2">DSM 45347</strain>
    </source>
</reference>
<protein>
    <recommendedName>
        <fullName evidence="3">SEC-C domain-containing protein</fullName>
    </recommendedName>
</protein>
<evidence type="ECO:0000313" key="2">
    <source>
        <dbReference type="Proteomes" id="UP000295431"/>
    </source>
</evidence>
<dbReference type="Gene3D" id="3.10.450.50">
    <property type="match status" value="1"/>
</dbReference>
<dbReference type="OrthoDB" id="3343588at2"/>